<organism evidence="7 8">
    <name type="scientific">Pontiella desulfatans</name>
    <dbReference type="NCBI Taxonomy" id="2750659"/>
    <lineage>
        <taxon>Bacteria</taxon>
        <taxon>Pseudomonadati</taxon>
        <taxon>Kiritimatiellota</taxon>
        <taxon>Kiritimatiellia</taxon>
        <taxon>Kiritimatiellales</taxon>
        <taxon>Pontiellaceae</taxon>
        <taxon>Pontiella</taxon>
    </lineage>
</organism>
<feature type="signal peptide" evidence="5">
    <location>
        <begin position="1"/>
        <end position="23"/>
    </location>
</feature>
<evidence type="ECO:0000256" key="1">
    <source>
        <dbReference type="ARBA" id="ARBA00009865"/>
    </source>
</evidence>
<dbReference type="CDD" id="cd09001">
    <property type="entry name" value="GH43_FsAxh1-like"/>
    <property type="match status" value="1"/>
</dbReference>
<protein>
    <submittedName>
        <fullName evidence="7">Non-reducing end alpha-L-arabinofuranosidase BoGH43B</fullName>
    </submittedName>
</protein>
<dbReference type="InterPro" id="IPR006710">
    <property type="entry name" value="Glyco_hydro_43"/>
</dbReference>
<dbReference type="InterPro" id="IPR041542">
    <property type="entry name" value="GH43_C2"/>
</dbReference>
<dbReference type="PANTHER" id="PTHR42812:SF12">
    <property type="entry name" value="BETA-XYLOSIDASE-RELATED"/>
    <property type="match status" value="1"/>
</dbReference>
<dbReference type="SUPFAM" id="SSF49899">
    <property type="entry name" value="Concanavalin A-like lectins/glucanases"/>
    <property type="match status" value="1"/>
</dbReference>
<feature type="domain" description="Beta-xylosidase C-terminal Concanavalin A-like" evidence="6">
    <location>
        <begin position="366"/>
        <end position="558"/>
    </location>
</feature>
<dbReference type="Pfam" id="PF17851">
    <property type="entry name" value="GH43_C2"/>
    <property type="match status" value="1"/>
</dbReference>
<feature type="chain" id="PRO_5025595654" evidence="5">
    <location>
        <begin position="24"/>
        <end position="581"/>
    </location>
</feature>
<keyword evidence="3 4" id="KW-0326">Glycosidase</keyword>
<dbReference type="Gene3D" id="2.115.10.20">
    <property type="entry name" value="Glycosyl hydrolase domain, family 43"/>
    <property type="match status" value="1"/>
</dbReference>
<gene>
    <name evidence="7" type="ORF">PDESU_01232</name>
</gene>
<dbReference type="GO" id="GO:0004553">
    <property type="term" value="F:hydrolase activity, hydrolyzing O-glycosyl compounds"/>
    <property type="evidence" value="ECO:0007669"/>
    <property type="project" value="InterPro"/>
</dbReference>
<reference evidence="7 8" key="1">
    <citation type="submission" date="2019-04" db="EMBL/GenBank/DDBJ databases">
        <authorList>
            <person name="Van Vliet M D."/>
        </authorList>
    </citation>
    <scope>NUCLEOTIDE SEQUENCE [LARGE SCALE GENOMIC DNA]</scope>
    <source>
        <strain evidence="7 8">F1</strain>
    </source>
</reference>
<evidence type="ECO:0000256" key="3">
    <source>
        <dbReference type="ARBA" id="ARBA00023295"/>
    </source>
</evidence>
<dbReference type="Gene3D" id="2.60.120.200">
    <property type="match status" value="1"/>
</dbReference>
<dbReference type="InterPro" id="IPR051795">
    <property type="entry name" value="Glycosyl_Hydrlase_43"/>
</dbReference>
<name>A0A6C2TYL1_PONDE</name>
<keyword evidence="2 4" id="KW-0378">Hydrolase</keyword>
<dbReference type="PANTHER" id="PTHR42812">
    <property type="entry name" value="BETA-XYLOSIDASE"/>
    <property type="match status" value="1"/>
</dbReference>
<evidence type="ECO:0000259" key="6">
    <source>
        <dbReference type="Pfam" id="PF17851"/>
    </source>
</evidence>
<evidence type="ECO:0000256" key="2">
    <source>
        <dbReference type="ARBA" id="ARBA00022801"/>
    </source>
</evidence>
<evidence type="ECO:0000313" key="7">
    <source>
        <dbReference type="EMBL" id="VGO12679.1"/>
    </source>
</evidence>
<evidence type="ECO:0000256" key="5">
    <source>
        <dbReference type="SAM" id="SignalP"/>
    </source>
</evidence>
<evidence type="ECO:0000313" key="8">
    <source>
        <dbReference type="Proteomes" id="UP000366872"/>
    </source>
</evidence>
<dbReference type="GO" id="GO:0005975">
    <property type="term" value="P:carbohydrate metabolic process"/>
    <property type="evidence" value="ECO:0007669"/>
    <property type="project" value="InterPro"/>
</dbReference>
<dbReference type="Pfam" id="PF04616">
    <property type="entry name" value="Glyco_hydro_43"/>
    <property type="match status" value="1"/>
</dbReference>
<evidence type="ECO:0000256" key="4">
    <source>
        <dbReference type="RuleBase" id="RU361187"/>
    </source>
</evidence>
<dbReference type="SUPFAM" id="SSF75005">
    <property type="entry name" value="Arabinanase/levansucrase/invertase"/>
    <property type="match status" value="1"/>
</dbReference>
<comment type="similarity">
    <text evidence="1 4">Belongs to the glycosyl hydrolase 43 family.</text>
</comment>
<dbReference type="InterPro" id="IPR013320">
    <property type="entry name" value="ConA-like_dom_sf"/>
</dbReference>
<keyword evidence="5" id="KW-0732">Signal</keyword>
<proteinExistence type="inferred from homology"/>
<dbReference type="Proteomes" id="UP000366872">
    <property type="component" value="Unassembled WGS sequence"/>
</dbReference>
<dbReference type="EMBL" id="CAAHFG010000001">
    <property type="protein sequence ID" value="VGO12679.1"/>
    <property type="molecule type" value="Genomic_DNA"/>
</dbReference>
<sequence>MMKHRRWICFLTIAVGFLICAQAQQTGSWGDQGDGTYRNPVLNADYPDVDVERVGDTYFMISSKQHMSPGMVILESKDMVNWTTIGHVWDRLSWAPEYNWNEMRGYRFGVWAGDLAYHDGTWYCYQIDSRHGLYMSSATDIRGPWTQPIQMLTNEKIFDDPVVFWDEKEHQAYLLCNTAKKQKRPENTTPGSENRLYKMSWDGREIQDSGKVIYTGPGAEAAKIYNINDTWYIFMAEWFVGDKETPLGRPSKKNDRKQLVLRSQTDSIYGPYEKKVVFERGNGFERSCSQGALMQAPDGSWWYMHQLIQNIGNPFQGRPQCLQPVKWVDGWPMIGKDIDGDGIGEPVRSHEKPINGFPVTAPPTDDEFNPGRLGVQWEWNHNPRDSHWTLAERPGWLRLKADRPVAPVKNYRIHGQLFWRAFNTVSQRIMGTSTGSAVARFDLSGMKAGQRAGFVRFGGIFHLLGVHVEENDTRRLFFMDMNGKELRGDAIHGNDLFIRTTNKGDRAAFEFSTDGERFTRFGPEFTIAFGFWSGDRLGFFCWNESGENGHVDIDYFHYDYDGPKQELKGAEKNGCLNDALR</sequence>
<dbReference type="InterPro" id="IPR023296">
    <property type="entry name" value="Glyco_hydro_beta-prop_sf"/>
</dbReference>
<keyword evidence="8" id="KW-1185">Reference proteome</keyword>
<accession>A0A6C2TYL1</accession>
<dbReference type="AlphaFoldDB" id="A0A6C2TYL1"/>